<name>A0A1F7F936_UNCRA</name>
<feature type="signal peptide" evidence="2">
    <location>
        <begin position="1"/>
        <end position="23"/>
    </location>
</feature>
<dbReference type="EMBL" id="MFYX01000098">
    <property type="protein sequence ID" value="OGK03026.1"/>
    <property type="molecule type" value="Genomic_DNA"/>
</dbReference>
<sequence length="181" mass="20019">MRFLKTLPFAALVVAALALCSHAQPGPGKGPNSEKSMKMDHRAMLKEEIGLSDDQLKKLEAIKIETEKTAEKCKYDIKTEMLTVQEMAIKGTLTKVKIKESLGKTSDAKAKMQAARQQGLLKAVDVFTDDQIKIMADKKLLNRIFDNDHEQGMGKGRMGRGGRDECPLMKKGAECPKKKGQ</sequence>
<protein>
    <submittedName>
        <fullName evidence="3">Uncharacterized protein</fullName>
    </submittedName>
</protein>
<feature type="compositionally biased region" description="Basic and acidic residues" evidence="1">
    <location>
        <begin position="161"/>
        <end position="181"/>
    </location>
</feature>
<evidence type="ECO:0000256" key="1">
    <source>
        <dbReference type="SAM" id="MobiDB-lite"/>
    </source>
</evidence>
<organism evidence="3 4">
    <name type="scientific">Candidatus Raymondbacteria bacterium RIFOXYD12_FULL_49_13</name>
    <dbReference type="NCBI Taxonomy" id="1817890"/>
    <lineage>
        <taxon>Bacteria</taxon>
        <taxon>Raymondiibacteriota</taxon>
    </lineage>
</organism>
<dbReference type="InterPro" id="IPR012899">
    <property type="entry name" value="LTXXQ"/>
</dbReference>
<dbReference type="Proteomes" id="UP000179243">
    <property type="component" value="Unassembled WGS sequence"/>
</dbReference>
<evidence type="ECO:0000256" key="2">
    <source>
        <dbReference type="SAM" id="SignalP"/>
    </source>
</evidence>
<comment type="caution">
    <text evidence="3">The sequence shown here is derived from an EMBL/GenBank/DDBJ whole genome shotgun (WGS) entry which is preliminary data.</text>
</comment>
<keyword evidence="2" id="KW-0732">Signal</keyword>
<dbReference type="Gene3D" id="1.20.120.1490">
    <property type="match status" value="1"/>
</dbReference>
<evidence type="ECO:0000313" key="3">
    <source>
        <dbReference type="EMBL" id="OGK03026.1"/>
    </source>
</evidence>
<feature type="chain" id="PRO_5009528500" evidence="2">
    <location>
        <begin position="24"/>
        <end position="181"/>
    </location>
</feature>
<proteinExistence type="predicted"/>
<accession>A0A1F7F936</accession>
<dbReference type="AlphaFoldDB" id="A0A1F7F936"/>
<dbReference type="Pfam" id="PF07813">
    <property type="entry name" value="LTXXQ"/>
    <property type="match status" value="1"/>
</dbReference>
<gene>
    <name evidence="3" type="ORF">A2519_21270</name>
</gene>
<reference evidence="3 4" key="1">
    <citation type="journal article" date="2016" name="Nat. Commun.">
        <title>Thousands of microbial genomes shed light on interconnected biogeochemical processes in an aquifer system.</title>
        <authorList>
            <person name="Anantharaman K."/>
            <person name="Brown C.T."/>
            <person name="Hug L.A."/>
            <person name="Sharon I."/>
            <person name="Castelle C.J."/>
            <person name="Probst A.J."/>
            <person name="Thomas B.C."/>
            <person name="Singh A."/>
            <person name="Wilkins M.J."/>
            <person name="Karaoz U."/>
            <person name="Brodie E.L."/>
            <person name="Williams K.H."/>
            <person name="Hubbard S.S."/>
            <person name="Banfield J.F."/>
        </authorList>
    </citation>
    <scope>NUCLEOTIDE SEQUENCE [LARGE SCALE GENOMIC DNA]</scope>
</reference>
<feature type="region of interest" description="Disordered" evidence="1">
    <location>
        <begin position="148"/>
        <end position="181"/>
    </location>
</feature>
<evidence type="ECO:0000313" key="4">
    <source>
        <dbReference type="Proteomes" id="UP000179243"/>
    </source>
</evidence>